<evidence type="ECO:0000313" key="2">
    <source>
        <dbReference type="Proteomes" id="UP000198228"/>
    </source>
</evidence>
<name>A0A1C5A3U5_9ACTN</name>
<gene>
    <name evidence="1" type="ORF">GA0074696_5315</name>
</gene>
<protein>
    <recommendedName>
        <fullName evidence="3">3-methyladenine DNA glycosylase</fullName>
    </recommendedName>
</protein>
<evidence type="ECO:0000313" key="1">
    <source>
        <dbReference type="EMBL" id="SCF39887.1"/>
    </source>
</evidence>
<evidence type="ECO:0008006" key="3">
    <source>
        <dbReference type="Google" id="ProtNLM"/>
    </source>
</evidence>
<dbReference type="EMBL" id="LT607410">
    <property type="protein sequence ID" value="SCF39887.1"/>
    <property type="molecule type" value="Genomic_DNA"/>
</dbReference>
<dbReference type="AlphaFoldDB" id="A0A1C5A3U5"/>
<dbReference type="RefSeq" id="WP_088963556.1">
    <property type="nucleotide sequence ID" value="NZ_LT607410.1"/>
</dbReference>
<reference evidence="1 2" key="1">
    <citation type="submission" date="2016-06" db="EMBL/GenBank/DDBJ databases">
        <authorList>
            <person name="Kjaerup R.B."/>
            <person name="Dalgaard T.S."/>
            <person name="Juul-Madsen H.R."/>
        </authorList>
    </citation>
    <scope>NUCLEOTIDE SEQUENCE [LARGE SCALE GENOMIC DNA]</scope>
    <source>
        <strain evidence="1 2">DSM 43821</strain>
    </source>
</reference>
<accession>A0A1C5A3U5</accession>
<proteinExistence type="predicted"/>
<dbReference type="Proteomes" id="UP000198228">
    <property type="component" value="Chromosome I"/>
</dbReference>
<sequence length="304" mass="34441">MTAALAPAALDAADWQARRAAHVARVDSLLGDHLAKRARHGRQSIEEFLLTYYNYRPAQFRRWQPGPGFLLQHARPEEFGAFYVSDEHGAAHLDVLAVLERRRESVEWIHRLLVSTATRPPHFGCFGMHEWAMVYRQTQAEVRHNILPLRLGAEATAALVDELAVRCSHFDAFRFFTPAARPLNVLQPTRETQHEHDQPACLHANMDVYRWAYKLAPLVPSELIADCFELAKEIRTLDMRASPYDLTSIGLDFLPIETPEGRAEYVRCQRDFAARAGALRQRLIGYCERALGQFTAGRPTASGS</sequence>
<organism evidence="1 2">
    <name type="scientific">Micromonospora purpureochromogenes</name>
    <dbReference type="NCBI Taxonomy" id="47872"/>
    <lineage>
        <taxon>Bacteria</taxon>
        <taxon>Bacillati</taxon>
        <taxon>Actinomycetota</taxon>
        <taxon>Actinomycetes</taxon>
        <taxon>Micromonosporales</taxon>
        <taxon>Micromonosporaceae</taxon>
        <taxon>Micromonospora</taxon>
    </lineage>
</organism>